<sequence>MKAMILAAGRGERLRPLTDAVPKPLVEAAGKPLIVYHLEKLAAAGISEVVINTAWLGHKLVETLADGSQFGVSIQYSHEQDALETAGGILKALPLLGDAPFLVINGDIFIDRLPSLPTLDDSTLAHLFLVDNPSQHPQGDFALDGSRVLAEGDSKLTFAGMGIYRPALFAGLKPGRHALGPLLREHMALGQVSGEHYRDYWCDVGTLERLDGLNHRLKQQAMLQLMQQSRAEGV</sequence>
<dbReference type="SUPFAM" id="SSF53448">
    <property type="entry name" value="Nucleotide-diphospho-sugar transferases"/>
    <property type="match status" value="1"/>
</dbReference>
<dbReference type="InterPro" id="IPR054790">
    <property type="entry name" value="MurU"/>
</dbReference>
<dbReference type="Proteomes" id="UP001195903">
    <property type="component" value="Unassembled WGS sequence"/>
</dbReference>
<accession>A0ABS5V1Y5</accession>
<dbReference type="InterPro" id="IPR005835">
    <property type="entry name" value="NTP_transferase_dom"/>
</dbReference>
<dbReference type="InterPro" id="IPR029044">
    <property type="entry name" value="Nucleotide-diphossugar_trans"/>
</dbReference>
<dbReference type="PANTHER" id="PTHR43584:SF8">
    <property type="entry name" value="N-ACETYLMURAMATE ALPHA-1-PHOSPHATE URIDYLYLTRANSFERASE"/>
    <property type="match status" value="1"/>
</dbReference>
<evidence type="ECO:0000256" key="2">
    <source>
        <dbReference type="ARBA" id="ARBA00022695"/>
    </source>
</evidence>
<evidence type="ECO:0000259" key="3">
    <source>
        <dbReference type="Pfam" id="PF00483"/>
    </source>
</evidence>
<keyword evidence="1" id="KW-0808">Transferase</keyword>
<proteinExistence type="predicted"/>
<evidence type="ECO:0000313" key="4">
    <source>
        <dbReference type="EMBL" id="MBT1443626.1"/>
    </source>
</evidence>
<evidence type="ECO:0000313" key="5">
    <source>
        <dbReference type="Proteomes" id="UP001195903"/>
    </source>
</evidence>
<dbReference type="RefSeq" id="WP_214505800.1">
    <property type="nucleotide sequence ID" value="NZ_JAHEPS010000001.1"/>
</dbReference>
<name>A0ABS5V1Y5_9GAMM</name>
<organism evidence="4 5">
    <name type="scientific">Shewanella jiangmenensis</name>
    <dbReference type="NCBI Taxonomy" id="2837387"/>
    <lineage>
        <taxon>Bacteria</taxon>
        <taxon>Pseudomonadati</taxon>
        <taxon>Pseudomonadota</taxon>
        <taxon>Gammaproteobacteria</taxon>
        <taxon>Alteromonadales</taxon>
        <taxon>Shewanellaceae</taxon>
        <taxon>Shewanella</taxon>
    </lineage>
</organism>
<dbReference type="CDD" id="cd06422">
    <property type="entry name" value="NTP_transferase_like_1"/>
    <property type="match status" value="1"/>
</dbReference>
<keyword evidence="2" id="KW-0548">Nucleotidyltransferase</keyword>
<dbReference type="InterPro" id="IPR050065">
    <property type="entry name" value="GlmU-like"/>
</dbReference>
<dbReference type="Pfam" id="PF00483">
    <property type="entry name" value="NTP_transferase"/>
    <property type="match status" value="1"/>
</dbReference>
<feature type="domain" description="Nucleotidyl transferase" evidence="3">
    <location>
        <begin position="2"/>
        <end position="112"/>
    </location>
</feature>
<comment type="caution">
    <text evidence="4">The sequence shown here is derived from an EMBL/GenBank/DDBJ whole genome shotgun (WGS) entry which is preliminary data.</text>
</comment>
<evidence type="ECO:0000256" key="1">
    <source>
        <dbReference type="ARBA" id="ARBA00022679"/>
    </source>
</evidence>
<keyword evidence="5" id="KW-1185">Reference proteome</keyword>
<dbReference type="PANTHER" id="PTHR43584">
    <property type="entry name" value="NUCLEOTIDYL TRANSFERASE"/>
    <property type="match status" value="1"/>
</dbReference>
<protein>
    <submittedName>
        <fullName evidence="4">Nucleotidyltransferase family protein</fullName>
    </submittedName>
</protein>
<reference evidence="4 5" key="1">
    <citation type="submission" date="2021-05" db="EMBL/GenBank/DDBJ databases">
        <title>Shewanella sp. JM162201.</title>
        <authorList>
            <person name="Xu S."/>
            <person name="Li A."/>
        </authorList>
    </citation>
    <scope>NUCLEOTIDE SEQUENCE [LARGE SCALE GENOMIC DNA]</scope>
    <source>
        <strain evidence="4 5">JM162201</strain>
    </source>
</reference>
<dbReference type="Gene3D" id="3.90.550.10">
    <property type="entry name" value="Spore Coat Polysaccharide Biosynthesis Protein SpsA, Chain A"/>
    <property type="match status" value="1"/>
</dbReference>
<dbReference type="NCBIfam" id="NF045761">
    <property type="entry name" value="NAMPUrTaseMurU"/>
    <property type="match status" value="1"/>
</dbReference>
<dbReference type="EMBL" id="JAHEPS010000001">
    <property type="protein sequence ID" value="MBT1443626.1"/>
    <property type="molecule type" value="Genomic_DNA"/>
</dbReference>
<gene>
    <name evidence="4" type="ORF">KJI95_03695</name>
</gene>